<feature type="domain" description="Actin-like protein N-terminal" evidence="1">
    <location>
        <begin position="34"/>
        <end position="204"/>
    </location>
</feature>
<sequence length="404" mass="46725">MGYTLKELINFQVLKKILKYKGEGKMRKLIACEVGNFDTKLVGEEYKQNKEDKVSVLNIVSRARYRRSYGKKVKNLINLLDVTIESPSLVTERWFVGGLAFKEGEEYMKPTRVTKKAENPQTIIQLLTTIAYYLYDSKNPKKTETIALSTLLPTEEYWSEEKDYIKILEDKLKGKHKVIFNDEAFNGAEITLDIERLLINPEGAVGQIACVYGWDGNVRSDIVDYEFKTILNIDIGSIDTDVSILKEGDFLEKGNFGIKGRHYSSVKRYCKRYKTIYGHEFDIHKLDYHLRTKRPLYIGNKEINKEIYQISEKHFSNSAKLLADKISEELQDRRINKYEINITNMIGGGTPFFKDGFINHFANEYMEIKVPEDPRFANAEGALKALLFEMQQSSQEDDEIFGED</sequence>
<dbReference type="Gene3D" id="3.30.420.40">
    <property type="match status" value="2"/>
</dbReference>
<evidence type="ECO:0000313" key="3">
    <source>
        <dbReference type="Proteomes" id="UP000013378"/>
    </source>
</evidence>
<evidence type="ECO:0000259" key="1">
    <source>
        <dbReference type="Pfam" id="PF17989"/>
    </source>
</evidence>
<gene>
    <name evidence="2" type="ORF">L21TH_0515</name>
</gene>
<dbReference type="InterPro" id="IPR040607">
    <property type="entry name" value="ALP_N"/>
</dbReference>
<evidence type="ECO:0000313" key="2">
    <source>
        <dbReference type="EMBL" id="EOD01468.1"/>
    </source>
</evidence>
<dbReference type="AlphaFoldDB" id="R1AWD7"/>
<name>R1AWD7_9FIRM</name>
<comment type="caution">
    <text evidence="2">The sequence shown here is derived from an EMBL/GenBank/DDBJ whole genome shotgun (WGS) entry which is preliminary data.</text>
</comment>
<reference evidence="2 3" key="1">
    <citation type="journal article" date="2015" name="Geomicrobiol. J.">
        <title>Caldisalinibacter kiritimatiensis gen. nov., sp. nov., a moderately thermohalophilic thiosulfate-reducing bacterium from a hypersaline microbial mat.</title>
        <authorList>
            <person name="Ben Hania W."/>
            <person name="Joseph M."/>
            <person name="Fiebig A."/>
            <person name="Bunk B."/>
            <person name="Klenk H.-P."/>
            <person name="Fardeau M.-L."/>
            <person name="Spring S."/>
        </authorList>
    </citation>
    <scope>NUCLEOTIDE SEQUENCE [LARGE SCALE GENOMIC DNA]</scope>
    <source>
        <strain evidence="2 3">L21-TH-D2</strain>
    </source>
</reference>
<dbReference type="CDD" id="cd24023">
    <property type="entry name" value="ASKHA_NBD_ParM_Alp7A-like"/>
    <property type="match status" value="1"/>
</dbReference>
<organism evidence="2 3">
    <name type="scientific">Caldisalinibacter kiritimatiensis</name>
    <dbReference type="NCBI Taxonomy" id="1304284"/>
    <lineage>
        <taxon>Bacteria</taxon>
        <taxon>Bacillati</taxon>
        <taxon>Bacillota</taxon>
        <taxon>Tissierellia</taxon>
        <taxon>Tissierellales</taxon>
        <taxon>Thermohalobacteraceae</taxon>
        <taxon>Caldisalinibacter</taxon>
    </lineage>
</organism>
<dbReference type="Proteomes" id="UP000013378">
    <property type="component" value="Unassembled WGS sequence"/>
</dbReference>
<dbReference type="eggNOG" id="COG0849">
    <property type="taxonomic scope" value="Bacteria"/>
</dbReference>
<protein>
    <recommendedName>
        <fullName evidence="1">Actin-like protein N-terminal domain-containing protein</fullName>
    </recommendedName>
</protein>
<dbReference type="EMBL" id="ARZA01000058">
    <property type="protein sequence ID" value="EOD01468.1"/>
    <property type="molecule type" value="Genomic_DNA"/>
</dbReference>
<dbReference type="SUPFAM" id="SSF53067">
    <property type="entry name" value="Actin-like ATPase domain"/>
    <property type="match status" value="1"/>
</dbReference>
<dbReference type="InterPro" id="IPR043129">
    <property type="entry name" value="ATPase_NBD"/>
</dbReference>
<accession>R1AWD7</accession>
<keyword evidence="3" id="KW-1185">Reference proteome</keyword>
<proteinExistence type="predicted"/>
<dbReference type="Pfam" id="PF17989">
    <property type="entry name" value="ALP_N"/>
    <property type="match status" value="1"/>
</dbReference>
<dbReference type="STRING" id="1304284.L21TH_0515"/>